<accession>A0A285NNH6</accession>
<proteinExistence type="predicted"/>
<evidence type="ECO:0000313" key="2">
    <source>
        <dbReference type="EMBL" id="SNZ11084.1"/>
    </source>
</evidence>
<dbReference type="GO" id="GO:0003677">
    <property type="term" value="F:DNA binding"/>
    <property type="evidence" value="ECO:0007669"/>
    <property type="project" value="InterPro"/>
</dbReference>
<dbReference type="Pfam" id="PF10531">
    <property type="entry name" value="SLBB"/>
    <property type="match status" value="1"/>
</dbReference>
<dbReference type="InterPro" id="IPR004509">
    <property type="entry name" value="Competence_ComEA_HhH"/>
</dbReference>
<dbReference type="AlphaFoldDB" id="A0A285NNH6"/>
<protein>
    <submittedName>
        <fullName evidence="2">Competence protein ComEA</fullName>
    </submittedName>
</protein>
<dbReference type="InterPro" id="IPR003583">
    <property type="entry name" value="Hlx-hairpin-Hlx_DNA-bd_motif"/>
</dbReference>
<dbReference type="EMBL" id="OBEK01000002">
    <property type="protein sequence ID" value="SNZ11084.1"/>
    <property type="molecule type" value="Genomic_DNA"/>
</dbReference>
<reference evidence="3" key="1">
    <citation type="submission" date="2017-09" db="EMBL/GenBank/DDBJ databases">
        <authorList>
            <person name="Varghese N."/>
            <person name="Submissions S."/>
        </authorList>
    </citation>
    <scope>NUCLEOTIDE SEQUENCE [LARGE SCALE GENOMIC DNA]</scope>
    <source>
        <strain evidence="3">CGMCC 1.8913</strain>
    </source>
</reference>
<dbReference type="Gene3D" id="1.10.150.280">
    <property type="entry name" value="AF1531-like domain"/>
    <property type="match status" value="1"/>
</dbReference>
<dbReference type="GO" id="GO:0006281">
    <property type="term" value="P:DNA repair"/>
    <property type="evidence" value="ECO:0007669"/>
    <property type="project" value="InterPro"/>
</dbReference>
<evidence type="ECO:0000313" key="3">
    <source>
        <dbReference type="Proteomes" id="UP000219356"/>
    </source>
</evidence>
<dbReference type="InterPro" id="IPR010994">
    <property type="entry name" value="RuvA_2-like"/>
</dbReference>
<dbReference type="InterPro" id="IPR051675">
    <property type="entry name" value="Endo/Exo/Phosphatase_dom_1"/>
</dbReference>
<organism evidence="2 3">
    <name type="scientific">Terribacillus aidingensis</name>
    <dbReference type="NCBI Taxonomy" id="586416"/>
    <lineage>
        <taxon>Bacteria</taxon>
        <taxon>Bacillati</taxon>
        <taxon>Bacillota</taxon>
        <taxon>Bacilli</taxon>
        <taxon>Bacillales</taxon>
        <taxon>Bacillaceae</taxon>
        <taxon>Terribacillus</taxon>
    </lineage>
</organism>
<dbReference type="GO" id="GO:0015627">
    <property type="term" value="C:type II protein secretion system complex"/>
    <property type="evidence" value="ECO:0007669"/>
    <property type="project" value="TreeGrafter"/>
</dbReference>
<dbReference type="NCBIfam" id="TIGR00426">
    <property type="entry name" value="competence protein ComEA helix-hairpin-helix repeat region"/>
    <property type="match status" value="1"/>
</dbReference>
<dbReference type="GO" id="GO:0015628">
    <property type="term" value="P:protein secretion by the type II secretion system"/>
    <property type="evidence" value="ECO:0007669"/>
    <property type="project" value="TreeGrafter"/>
</dbReference>
<name>A0A285NNH6_9BACI</name>
<dbReference type="PANTHER" id="PTHR21180">
    <property type="entry name" value="ENDONUCLEASE/EXONUCLEASE/PHOSPHATASE FAMILY DOMAIN-CONTAINING PROTEIN 1"/>
    <property type="match status" value="1"/>
</dbReference>
<dbReference type="OrthoDB" id="9790239at2"/>
<gene>
    <name evidence="2" type="ORF">SAMN05421503_1946</name>
</gene>
<keyword evidence="3" id="KW-1185">Reference proteome</keyword>
<dbReference type="SUPFAM" id="SSF47781">
    <property type="entry name" value="RuvA domain 2-like"/>
    <property type="match status" value="1"/>
</dbReference>
<dbReference type="InterPro" id="IPR019554">
    <property type="entry name" value="Soluble_ligand-bd"/>
</dbReference>
<dbReference type="PANTHER" id="PTHR21180:SF32">
    <property type="entry name" value="ENDONUCLEASE_EXONUCLEASE_PHOSPHATASE FAMILY DOMAIN-CONTAINING PROTEIN 1"/>
    <property type="match status" value="1"/>
</dbReference>
<dbReference type="Pfam" id="PF12836">
    <property type="entry name" value="HHH_3"/>
    <property type="match status" value="1"/>
</dbReference>
<dbReference type="Proteomes" id="UP000219356">
    <property type="component" value="Unassembled WGS sequence"/>
</dbReference>
<dbReference type="RefSeq" id="WP_097041550.1">
    <property type="nucleotide sequence ID" value="NZ_OBEK01000002.1"/>
</dbReference>
<evidence type="ECO:0000259" key="1">
    <source>
        <dbReference type="SMART" id="SM00278"/>
    </source>
</evidence>
<sequence>MQILKQYSWLILLAAVAAVFLFSRISKQEAETVMQPAAKADAELELAASANETTLEEPGEAAIMVDIKGEVINPGVYKLAPGSRVEKAIEAAGGLTEKAEPRSINLAQKVKDEQMIYVTAIGEASSAAAIQTSGTSDASEKININQADAKQLTEINGVGEARAQAIISYREENGPFTSIDQLTEVSGIGEKSLENMKDQVSL</sequence>
<dbReference type="SMART" id="SM00278">
    <property type="entry name" value="HhH1"/>
    <property type="match status" value="2"/>
</dbReference>
<feature type="domain" description="Helix-hairpin-helix DNA-binding motif class 1" evidence="1">
    <location>
        <begin position="180"/>
        <end position="199"/>
    </location>
</feature>
<feature type="domain" description="Helix-hairpin-helix DNA-binding motif class 1" evidence="1">
    <location>
        <begin position="150"/>
        <end position="169"/>
    </location>
</feature>